<dbReference type="GO" id="GO:0005737">
    <property type="term" value="C:cytoplasm"/>
    <property type="evidence" value="ECO:0000318"/>
    <property type="project" value="GO_Central"/>
</dbReference>
<dbReference type="OrthoDB" id="10309642at2759"/>
<dbReference type="AlphaFoldDB" id="A0A7M7RDT7"/>
<dbReference type="RefSeq" id="XP_787493.1">
    <property type="nucleotide sequence ID" value="XM_782400.5"/>
</dbReference>
<dbReference type="KEGG" id="spu:582450"/>
<dbReference type="SMART" id="SM00178">
    <property type="entry name" value="SAR"/>
    <property type="match status" value="1"/>
</dbReference>
<dbReference type="SUPFAM" id="SSF52540">
    <property type="entry name" value="P-loop containing nucleoside triphosphate hydrolases"/>
    <property type="match status" value="1"/>
</dbReference>
<accession>A0A7M7RDT7</accession>
<protein>
    <recommendedName>
        <fullName evidence="2">ADP-ribosylation factor-like protein 6</fullName>
    </recommendedName>
</protein>
<evidence type="ECO:0000256" key="5">
    <source>
        <dbReference type="PIRSR" id="PIRSR606689-1"/>
    </source>
</evidence>
<reference evidence="8" key="1">
    <citation type="submission" date="2015-02" db="EMBL/GenBank/DDBJ databases">
        <title>Genome sequencing for Strongylocentrotus purpuratus.</title>
        <authorList>
            <person name="Murali S."/>
            <person name="Liu Y."/>
            <person name="Vee V."/>
            <person name="English A."/>
            <person name="Wang M."/>
            <person name="Skinner E."/>
            <person name="Han Y."/>
            <person name="Muzny D.M."/>
            <person name="Worley K.C."/>
            <person name="Gibbs R.A."/>
        </authorList>
    </citation>
    <scope>NUCLEOTIDE SEQUENCE</scope>
</reference>
<proteinExistence type="inferred from homology"/>
<dbReference type="GO" id="GO:0005525">
    <property type="term" value="F:GTP binding"/>
    <property type="evidence" value="ECO:0000318"/>
    <property type="project" value="GO_Central"/>
</dbReference>
<feature type="binding site" evidence="6">
    <location>
        <position position="50"/>
    </location>
    <ligand>
        <name>Mg(2+)</name>
        <dbReference type="ChEBI" id="CHEBI:18420"/>
    </ligand>
</feature>
<dbReference type="InParanoid" id="A0A7M7RDT7"/>
<evidence type="ECO:0000313" key="8">
    <source>
        <dbReference type="Proteomes" id="UP000007110"/>
    </source>
</evidence>
<dbReference type="InterPro" id="IPR027417">
    <property type="entry name" value="P-loop_NTPase"/>
</dbReference>
<dbReference type="GO" id="GO:0016192">
    <property type="term" value="P:vesicle-mediated transport"/>
    <property type="evidence" value="ECO:0000318"/>
    <property type="project" value="GO_Central"/>
</dbReference>
<keyword evidence="4 5" id="KW-0342">GTP-binding</keyword>
<dbReference type="GO" id="GO:0005886">
    <property type="term" value="C:plasma membrane"/>
    <property type="evidence" value="ECO:0000318"/>
    <property type="project" value="GO_Central"/>
</dbReference>
<feature type="binding site" evidence="5">
    <location>
        <begin position="130"/>
        <end position="133"/>
    </location>
    <ligand>
        <name>GTP</name>
        <dbReference type="ChEBI" id="CHEBI:37565"/>
    </ligand>
</feature>
<evidence type="ECO:0000256" key="6">
    <source>
        <dbReference type="PIRSR" id="PIRSR606689-2"/>
    </source>
</evidence>
<dbReference type="GO" id="GO:0003924">
    <property type="term" value="F:GTPase activity"/>
    <property type="evidence" value="ECO:0007669"/>
    <property type="project" value="InterPro"/>
</dbReference>
<evidence type="ECO:0000313" key="7">
    <source>
        <dbReference type="EnsemblMetazoa" id="XP_787493"/>
    </source>
</evidence>
<dbReference type="Pfam" id="PF00025">
    <property type="entry name" value="Arf"/>
    <property type="match status" value="1"/>
</dbReference>
<evidence type="ECO:0000256" key="4">
    <source>
        <dbReference type="ARBA" id="ARBA00023134"/>
    </source>
</evidence>
<reference evidence="7" key="2">
    <citation type="submission" date="2021-01" db="UniProtKB">
        <authorList>
            <consortium name="EnsemblMetazoa"/>
        </authorList>
    </citation>
    <scope>IDENTIFICATION</scope>
</reference>
<dbReference type="PROSITE" id="PS51417">
    <property type="entry name" value="ARF"/>
    <property type="match status" value="1"/>
</dbReference>
<keyword evidence="6" id="KW-0460">Magnesium</keyword>
<dbReference type="FunFam" id="3.40.50.300:FF:001166">
    <property type="entry name" value="ADP-ribosylation factor D"/>
    <property type="match status" value="1"/>
</dbReference>
<keyword evidence="3 5" id="KW-0547">Nucleotide-binding</keyword>
<evidence type="ECO:0000256" key="1">
    <source>
        <dbReference type="ARBA" id="ARBA00010290"/>
    </source>
</evidence>
<dbReference type="SMART" id="SM00177">
    <property type="entry name" value="ARF"/>
    <property type="match status" value="1"/>
</dbReference>
<dbReference type="Proteomes" id="UP000007110">
    <property type="component" value="Unassembled WGS sequence"/>
</dbReference>
<dbReference type="InterPro" id="IPR006689">
    <property type="entry name" value="Small_GTPase_ARF/SAR"/>
</dbReference>
<sequence>MGACISGLGPQWKDTAKTPMKILIVGLNSAGKTTILYRLMLKEHIFTTPTLGYNSETFTPIAGSTFTMLDLGDWPKLRTRDWHHHHEAEGIAFVVDSADPGSMCDARDFLFKVLKLQGLPRGIPVVVFANKQELSGACDIYQVLEKMELHSVYTNPWYLQAASAANGEGLLEGIKELGQMIQRYRQRNTLKRRRSRGSRIQ</sequence>
<dbReference type="CDD" id="cd00878">
    <property type="entry name" value="Arf_Arl"/>
    <property type="match status" value="1"/>
</dbReference>
<keyword evidence="6" id="KW-0479">Metal-binding</keyword>
<evidence type="ECO:0000256" key="2">
    <source>
        <dbReference type="ARBA" id="ARBA00019766"/>
    </source>
</evidence>
<dbReference type="OMA" id="GQMIQRY"/>
<dbReference type="GO" id="GO:0046872">
    <property type="term" value="F:metal ion binding"/>
    <property type="evidence" value="ECO:0007669"/>
    <property type="project" value="UniProtKB-KW"/>
</dbReference>
<dbReference type="PRINTS" id="PR00328">
    <property type="entry name" value="SAR1GTPBP"/>
</dbReference>
<feature type="binding site" evidence="6">
    <location>
        <position position="33"/>
    </location>
    <ligand>
        <name>Mg(2+)</name>
        <dbReference type="ChEBI" id="CHEBI:18420"/>
    </ligand>
</feature>
<name>A0A7M7RDT7_STRPU</name>
<keyword evidence="8" id="KW-1185">Reference proteome</keyword>
<dbReference type="PANTHER" id="PTHR11711">
    <property type="entry name" value="ADP RIBOSYLATION FACTOR-RELATED"/>
    <property type="match status" value="1"/>
</dbReference>
<dbReference type="EnsemblMetazoa" id="XM_782400">
    <property type="protein sequence ID" value="XP_787493"/>
    <property type="gene ID" value="LOC582450"/>
</dbReference>
<dbReference type="GO" id="GO:0006886">
    <property type="term" value="P:intracellular protein transport"/>
    <property type="evidence" value="ECO:0000318"/>
    <property type="project" value="GO_Central"/>
</dbReference>
<organism evidence="7 8">
    <name type="scientific">Strongylocentrotus purpuratus</name>
    <name type="common">Purple sea urchin</name>
    <dbReference type="NCBI Taxonomy" id="7668"/>
    <lineage>
        <taxon>Eukaryota</taxon>
        <taxon>Metazoa</taxon>
        <taxon>Echinodermata</taxon>
        <taxon>Eleutherozoa</taxon>
        <taxon>Echinozoa</taxon>
        <taxon>Echinoidea</taxon>
        <taxon>Euechinoidea</taxon>
        <taxon>Echinacea</taxon>
        <taxon>Camarodonta</taxon>
        <taxon>Echinidea</taxon>
        <taxon>Strongylocentrotidae</taxon>
        <taxon>Strongylocentrotus</taxon>
    </lineage>
</organism>
<dbReference type="GeneID" id="582450"/>
<comment type="similarity">
    <text evidence="1">Belongs to the small GTPase superfamily. Arf family.</text>
</comment>
<feature type="binding site" evidence="5">
    <location>
        <begin position="26"/>
        <end position="33"/>
    </location>
    <ligand>
        <name>GTP</name>
        <dbReference type="ChEBI" id="CHEBI:37565"/>
    </ligand>
</feature>
<dbReference type="InterPro" id="IPR024156">
    <property type="entry name" value="Small_GTPase_ARF"/>
</dbReference>
<dbReference type="Gene3D" id="3.40.50.300">
    <property type="entry name" value="P-loop containing nucleotide triphosphate hydrolases"/>
    <property type="match status" value="1"/>
</dbReference>
<evidence type="ECO:0000256" key="3">
    <source>
        <dbReference type="ARBA" id="ARBA00022741"/>
    </source>
</evidence>